<evidence type="ECO:0000313" key="3">
    <source>
        <dbReference type="EMBL" id="KMQ90728.1"/>
    </source>
</evidence>
<comment type="caution">
    <text evidence="3">The sequence shown here is derived from an EMBL/GenBank/DDBJ whole genome shotgun (WGS) entry which is preliminary data.</text>
</comment>
<keyword evidence="4" id="KW-1185">Reference proteome</keyword>
<protein>
    <submittedName>
        <fullName evidence="3">Axoneme-associated protein</fullName>
    </submittedName>
</protein>
<dbReference type="OrthoDB" id="7554578at2759"/>
<proteinExistence type="predicted"/>
<dbReference type="AlphaFoldDB" id="A0A0J7KJX0"/>
<organism evidence="3 4">
    <name type="scientific">Lasius niger</name>
    <name type="common">Black garden ant</name>
    <dbReference type="NCBI Taxonomy" id="67767"/>
    <lineage>
        <taxon>Eukaryota</taxon>
        <taxon>Metazoa</taxon>
        <taxon>Ecdysozoa</taxon>
        <taxon>Arthropoda</taxon>
        <taxon>Hexapoda</taxon>
        <taxon>Insecta</taxon>
        <taxon>Pterygota</taxon>
        <taxon>Neoptera</taxon>
        <taxon>Endopterygota</taxon>
        <taxon>Hymenoptera</taxon>
        <taxon>Apocrita</taxon>
        <taxon>Aculeata</taxon>
        <taxon>Formicoidea</taxon>
        <taxon>Formicidae</taxon>
        <taxon>Formicinae</taxon>
        <taxon>Lasius</taxon>
        <taxon>Lasius</taxon>
    </lineage>
</organism>
<gene>
    <name evidence="3" type="ORF">RF55_9483</name>
</gene>
<dbReference type="PaxDb" id="67767-A0A0J7KJX0"/>
<feature type="domain" description="Reverse transcriptase" evidence="2">
    <location>
        <begin position="30"/>
        <end position="121"/>
    </location>
</feature>
<sequence length="192" mass="21184">MERWGSGDKEGGDGKSVKKIKGWEGNGGRRDSERVLVERLREEVEGKGLLPPSQTGFRKGLGTIDNVYVLNYLINRQVNRKKGKMAILFIDLKAAFDSVDRGILVEAMRERGVREGLVRRCKEVLEETVNMVGNKLWSGGVGMEGKRGNGKAARQISEMDVGGGEEDSRVYGKGGNAKGYVERESRVKGLKI</sequence>
<dbReference type="InterPro" id="IPR000477">
    <property type="entry name" value="RT_dom"/>
</dbReference>
<evidence type="ECO:0000256" key="1">
    <source>
        <dbReference type="SAM" id="MobiDB-lite"/>
    </source>
</evidence>
<reference evidence="3 4" key="1">
    <citation type="submission" date="2015-04" db="EMBL/GenBank/DDBJ databases">
        <title>Lasius niger genome sequencing.</title>
        <authorList>
            <person name="Konorov E.A."/>
            <person name="Nikitin M.A."/>
            <person name="Kirill M.V."/>
            <person name="Chang P."/>
        </authorList>
    </citation>
    <scope>NUCLEOTIDE SEQUENCE [LARGE SCALE GENOMIC DNA]</scope>
    <source>
        <tissue evidence="3">Whole</tissue>
    </source>
</reference>
<accession>A0A0J7KJX0</accession>
<evidence type="ECO:0000259" key="2">
    <source>
        <dbReference type="Pfam" id="PF00078"/>
    </source>
</evidence>
<name>A0A0J7KJX0_LASNI</name>
<feature type="region of interest" description="Disordered" evidence="1">
    <location>
        <begin position="148"/>
        <end position="168"/>
    </location>
</feature>
<dbReference type="Pfam" id="PF00078">
    <property type="entry name" value="RVT_1"/>
    <property type="match status" value="1"/>
</dbReference>
<feature type="region of interest" description="Disordered" evidence="1">
    <location>
        <begin position="1"/>
        <end position="29"/>
    </location>
</feature>
<dbReference type="PANTHER" id="PTHR19446">
    <property type="entry name" value="REVERSE TRANSCRIPTASES"/>
    <property type="match status" value="1"/>
</dbReference>
<feature type="compositionally biased region" description="Basic and acidic residues" evidence="1">
    <location>
        <begin position="1"/>
        <end position="16"/>
    </location>
</feature>
<evidence type="ECO:0000313" key="4">
    <source>
        <dbReference type="Proteomes" id="UP000036403"/>
    </source>
</evidence>
<dbReference type="EMBL" id="LBMM01006291">
    <property type="protein sequence ID" value="KMQ90728.1"/>
    <property type="molecule type" value="Genomic_DNA"/>
</dbReference>
<dbReference type="STRING" id="67767.A0A0J7KJX0"/>
<dbReference type="Proteomes" id="UP000036403">
    <property type="component" value="Unassembled WGS sequence"/>
</dbReference>